<dbReference type="AlphaFoldDB" id="A0A0F9IIG5"/>
<dbReference type="InterPro" id="IPR021367">
    <property type="entry name" value="DUF2982"/>
</dbReference>
<keyword evidence="1" id="KW-1133">Transmembrane helix</keyword>
<sequence length="242" mass="28045">MVKRKHAMLKLRAQGARNGIEILTVGAIGLIFIMLFNLLRPDEISILEIFLVSMCLAAIFVGFLKTQEPFYSLVITEQELIYQHKYGYWCVKQENFHHSGIPKVEQQLEQLELNAVGIKLNNSDEFLSQLAPRIAGKLLIEQRHLFMQVIQKHCKNGNCPSEWLVEDNHYTSVHGRSFNGLIAMFANRMRHLQQLTGYDLLLPASVLDRSIWDFSRNLNAWHSNPVVFIESQLERKTLENRR</sequence>
<comment type="caution">
    <text evidence="2">The sequence shown here is derived from an EMBL/GenBank/DDBJ whole genome shotgun (WGS) entry which is preliminary data.</text>
</comment>
<evidence type="ECO:0000313" key="2">
    <source>
        <dbReference type="EMBL" id="KKL87097.1"/>
    </source>
</evidence>
<reference evidence="2" key="1">
    <citation type="journal article" date="2015" name="Nature">
        <title>Complex archaea that bridge the gap between prokaryotes and eukaryotes.</title>
        <authorList>
            <person name="Spang A."/>
            <person name="Saw J.H."/>
            <person name="Jorgensen S.L."/>
            <person name="Zaremba-Niedzwiedzka K."/>
            <person name="Martijn J."/>
            <person name="Lind A.E."/>
            <person name="van Eijk R."/>
            <person name="Schleper C."/>
            <person name="Guy L."/>
            <person name="Ettema T.J."/>
        </authorList>
    </citation>
    <scope>NUCLEOTIDE SEQUENCE</scope>
</reference>
<keyword evidence="1" id="KW-0812">Transmembrane</keyword>
<feature type="transmembrane region" description="Helical" evidence="1">
    <location>
        <begin position="44"/>
        <end position="64"/>
    </location>
</feature>
<accession>A0A0F9IIG5</accession>
<organism evidence="2">
    <name type="scientific">marine sediment metagenome</name>
    <dbReference type="NCBI Taxonomy" id="412755"/>
    <lineage>
        <taxon>unclassified sequences</taxon>
        <taxon>metagenomes</taxon>
        <taxon>ecological metagenomes</taxon>
    </lineage>
</organism>
<keyword evidence="1" id="KW-0472">Membrane</keyword>
<feature type="transmembrane region" description="Helical" evidence="1">
    <location>
        <begin position="20"/>
        <end position="38"/>
    </location>
</feature>
<protein>
    <recommendedName>
        <fullName evidence="3">DUF2982 domain-containing protein</fullName>
    </recommendedName>
</protein>
<dbReference type="Pfam" id="PF11201">
    <property type="entry name" value="DUF2982"/>
    <property type="match status" value="1"/>
</dbReference>
<proteinExistence type="predicted"/>
<dbReference type="EMBL" id="LAZR01020930">
    <property type="protein sequence ID" value="KKL87097.1"/>
    <property type="molecule type" value="Genomic_DNA"/>
</dbReference>
<evidence type="ECO:0008006" key="3">
    <source>
        <dbReference type="Google" id="ProtNLM"/>
    </source>
</evidence>
<gene>
    <name evidence="2" type="ORF">LCGC14_1938130</name>
</gene>
<name>A0A0F9IIG5_9ZZZZ</name>
<evidence type="ECO:0000256" key="1">
    <source>
        <dbReference type="SAM" id="Phobius"/>
    </source>
</evidence>